<sequence>MSFLVLAIGLVLVVEGLVFALAPSRLDEVVELIRRIPPETRRIIGLAAVALGTALIWLAQRLAG</sequence>
<feature type="transmembrane region" description="Helical" evidence="1">
    <location>
        <begin position="44"/>
        <end position="63"/>
    </location>
</feature>
<organism evidence="2 3">
    <name type="scientific">Rhodovulum strictum</name>
    <dbReference type="NCBI Taxonomy" id="58314"/>
    <lineage>
        <taxon>Bacteria</taxon>
        <taxon>Pseudomonadati</taxon>
        <taxon>Pseudomonadota</taxon>
        <taxon>Alphaproteobacteria</taxon>
        <taxon>Rhodobacterales</taxon>
        <taxon>Paracoccaceae</taxon>
        <taxon>Rhodovulum</taxon>
    </lineage>
</organism>
<keyword evidence="1" id="KW-0472">Membrane</keyword>
<accession>A0A844B2B0</accession>
<dbReference type="EMBL" id="WJPO01000006">
    <property type="protein sequence ID" value="MRH20506.1"/>
    <property type="molecule type" value="Genomic_DNA"/>
</dbReference>
<dbReference type="Proteomes" id="UP000466730">
    <property type="component" value="Unassembled WGS sequence"/>
</dbReference>
<proteinExistence type="predicted"/>
<name>A0A844B2B0_9RHOB</name>
<evidence type="ECO:0000313" key="3">
    <source>
        <dbReference type="Proteomes" id="UP000466730"/>
    </source>
</evidence>
<keyword evidence="3" id="KW-1185">Reference proteome</keyword>
<evidence type="ECO:0000313" key="2">
    <source>
        <dbReference type="EMBL" id="MRH20506.1"/>
    </source>
</evidence>
<protein>
    <submittedName>
        <fullName evidence="2">DUF2065 family protein</fullName>
    </submittedName>
</protein>
<reference evidence="2 3" key="1">
    <citation type="submission" date="2019-11" db="EMBL/GenBank/DDBJ databases">
        <title>Draft Whole-Genome sequence of the marine photosynthetic bacterium Rhodovulum strictum DSM 11289.</title>
        <authorList>
            <person name="Kyndt J.A."/>
            <person name="Meyer T.E."/>
        </authorList>
    </citation>
    <scope>NUCLEOTIDE SEQUENCE [LARGE SCALE GENOMIC DNA]</scope>
    <source>
        <strain evidence="2 3">DSM 11289</strain>
    </source>
</reference>
<comment type="caution">
    <text evidence="2">The sequence shown here is derived from an EMBL/GenBank/DDBJ whole genome shotgun (WGS) entry which is preliminary data.</text>
</comment>
<keyword evidence="1" id="KW-1133">Transmembrane helix</keyword>
<keyword evidence="1" id="KW-0812">Transmembrane</keyword>
<dbReference type="AlphaFoldDB" id="A0A844B2B0"/>
<dbReference type="RefSeq" id="WP_153747819.1">
    <property type="nucleotide sequence ID" value="NZ_BAAADI010000008.1"/>
</dbReference>
<dbReference type="Pfam" id="PF09838">
    <property type="entry name" value="DUF2065"/>
    <property type="match status" value="1"/>
</dbReference>
<gene>
    <name evidence="2" type="ORF">GH815_05830</name>
</gene>
<evidence type="ECO:0000256" key="1">
    <source>
        <dbReference type="SAM" id="Phobius"/>
    </source>
</evidence>
<dbReference type="OrthoDB" id="9815199at2"/>
<dbReference type="InterPro" id="IPR019201">
    <property type="entry name" value="DUF2065"/>
</dbReference>